<dbReference type="Proteomes" id="UP001302662">
    <property type="component" value="Chromosome"/>
</dbReference>
<dbReference type="PANTHER" id="PTHR30303">
    <property type="entry name" value="HYDROGENASE ISOENZYMES FORMATION PROTEIN HYPE"/>
    <property type="match status" value="1"/>
</dbReference>
<dbReference type="InterPro" id="IPR036676">
    <property type="entry name" value="PurM-like_C_sf"/>
</dbReference>
<dbReference type="AlphaFoldDB" id="A0AA96V8T3"/>
<dbReference type="PIRSF" id="PIRSF005644">
    <property type="entry name" value="Hdrgns_mtr_HypE"/>
    <property type="match status" value="1"/>
</dbReference>
<name>A0AA96V8T3_9EURY</name>
<proteinExistence type="inferred from homology"/>
<dbReference type="Gene3D" id="3.90.650.10">
    <property type="entry name" value="PurM-like C-terminal domain"/>
    <property type="match status" value="1"/>
</dbReference>
<dbReference type="PANTHER" id="PTHR30303:SF4">
    <property type="entry name" value="HYDROGENASE EXPRESSION_FORMATION PROTEIN HYPE"/>
    <property type="match status" value="1"/>
</dbReference>
<evidence type="ECO:0000313" key="5">
    <source>
        <dbReference type="Proteomes" id="UP001302662"/>
    </source>
</evidence>
<protein>
    <submittedName>
        <fullName evidence="4">Thiamine-monophosphate kinase</fullName>
        <ecNumber evidence="4">2.7.4.16</ecNumber>
    </submittedName>
</protein>
<dbReference type="InterPro" id="IPR036921">
    <property type="entry name" value="PurM-like_N_sf"/>
</dbReference>
<dbReference type="Pfam" id="PF00586">
    <property type="entry name" value="AIRS"/>
    <property type="match status" value="1"/>
</dbReference>
<dbReference type="InterPro" id="IPR010918">
    <property type="entry name" value="PurM-like_C_dom"/>
</dbReference>
<gene>
    <name evidence="4" type="primary">thiL_1</name>
    <name evidence="4" type="ORF">MmiEs2_01510</name>
</gene>
<sequence length="337" mass="36626">MEIGKVPHDLLEKIVFQKLKNFDEKVKVSPGIGEDCAILDIGDQFFVLSCDPITGTAKEIGRLAVYVSCNDIASCGVRPFGLLVTILLPPDSTEDDLDKIMTELAETATALNVSIIGGHTEVTDAVTRIVINTTAIGISNKNNVISSSGAVPGDKIIMTKTAAPEGTAIIAFEKEDELKKEFGDAFVQKAQSMISQISVIEEGAAAGELGPEIIHSMHDITEGGLYGALWETAEASKTGIIVYEENIPITNETRKICEYYNLNPYRLIASGTMIMTTPNPDLVLEKLKEKNIPAAVIGEIEANPLKRLIYKNEKQETETMSVLRAPKSDELYKLPRS</sequence>
<dbReference type="Gene3D" id="3.30.1330.10">
    <property type="entry name" value="PurM-like, N-terminal domain"/>
    <property type="match status" value="1"/>
</dbReference>
<feature type="domain" description="PurM-like N-terminal" evidence="2">
    <location>
        <begin position="33"/>
        <end position="138"/>
    </location>
</feature>
<dbReference type="CDD" id="cd06061">
    <property type="entry name" value="PurM-like1"/>
    <property type="match status" value="1"/>
</dbReference>
<evidence type="ECO:0000259" key="3">
    <source>
        <dbReference type="Pfam" id="PF02769"/>
    </source>
</evidence>
<dbReference type="GeneID" id="85196603"/>
<dbReference type="SUPFAM" id="SSF55326">
    <property type="entry name" value="PurM N-terminal domain-like"/>
    <property type="match status" value="1"/>
</dbReference>
<comment type="similarity">
    <text evidence="1">Belongs to the HypE family.</text>
</comment>
<dbReference type="EMBL" id="CP131062">
    <property type="protein sequence ID" value="WNY27971.1"/>
    <property type="molecule type" value="Genomic_DNA"/>
</dbReference>
<dbReference type="KEGG" id="mees:MmiEs2_01510"/>
<accession>A0AA96V8T3</accession>
<organism evidence="4 5">
    <name type="scientific">Methanimicrococcus stummii</name>
    <dbReference type="NCBI Taxonomy" id="3028294"/>
    <lineage>
        <taxon>Archaea</taxon>
        <taxon>Methanobacteriati</taxon>
        <taxon>Methanobacteriota</taxon>
        <taxon>Stenosarchaea group</taxon>
        <taxon>Methanomicrobia</taxon>
        <taxon>Methanosarcinales</taxon>
        <taxon>Methanosarcinaceae</taxon>
        <taxon>Methanimicrococcus</taxon>
    </lineage>
</organism>
<reference evidence="4 5" key="1">
    <citation type="submission" date="2023-07" db="EMBL/GenBank/DDBJ databases">
        <title>Closed genome sequence of Methanimicrococcus sp. Es2.</title>
        <authorList>
            <person name="Protasov E."/>
            <person name="Platt K."/>
            <person name="Reeh H."/>
            <person name="Poehlein A."/>
            <person name="Daniel R."/>
            <person name="Brune A."/>
        </authorList>
    </citation>
    <scope>NUCLEOTIDE SEQUENCE [LARGE SCALE GENOMIC DNA]</scope>
    <source>
        <strain evidence="4 5">Es2</strain>
    </source>
</reference>
<dbReference type="GO" id="GO:0009030">
    <property type="term" value="F:thiamine-phosphate kinase activity"/>
    <property type="evidence" value="ECO:0007669"/>
    <property type="project" value="UniProtKB-EC"/>
</dbReference>
<evidence type="ECO:0000256" key="1">
    <source>
        <dbReference type="ARBA" id="ARBA00006243"/>
    </source>
</evidence>
<keyword evidence="5" id="KW-1185">Reference proteome</keyword>
<dbReference type="EC" id="2.7.4.16" evidence="4"/>
<evidence type="ECO:0000259" key="2">
    <source>
        <dbReference type="Pfam" id="PF00586"/>
    </source>
</evidence>
<dbReference type="InterPro" id="IPR011854">
    <property type="entry name" value="HypE"/>
</dbReference>
<feature type="domain" description="PurM-like C-terminal" evidence="3">
    <location>
        <begin position="152"/>
        <end position="310"/>
    </location>
</feature>
<keyword evidence="4" id="KW-0418">Kinase</keyword>
<dbReference type="InterPro" id="IPR016188">
    <property type="entry name" value="PurM-like_N"/>
</dbReference>
<dbReference type="RefSeq" id="WP_316559538.1">
    <property type="nucleotide sequence ID" value="NZ_CP131062.1"/>
</dbReference>
<dbReference type="SUPFAM" id="SSF56042">
    <property type="entry name" value="PurM C-terminal domain-like"/>
    <property type="match status" value="1"/>
</dbReference>
<keyword evidence="4" id="KW-0808">Transferase</keyword>
<dbReference type="GO" id="GO:0051604">
    <property type="term" value="P:protein maturation"/>
    <property type="evidence" value="ECO:0007669"/>
    <property type="project" value="TreeGrafter"/>
</dbReference>
<evidence type="ECO:0000313" key="4">
    <source>
        <dbReference type="EMBL" id="WNY27971.1"/>
    </source>
</evidence>
<dbReference type="Pfam" id="PF02769">
    <property type="entry name" value="AIRS_C"/>
    <property type="match status" value="1"/>
</dbReference>